<dbReference type="Gene3D" id="3.30.70.1090">
    <property type="entry name" value="Dimeric alpha+beta barrel"/>
    <property type="match status" value="1"/>
</dbReference>
<gene>
    <name evidence="1" type="ORF">ATK30_4818</name>
</gene>
<dbReference type="OrthoDB" id="4147507at2"/>
<dbReference type="Proteomes" id="UP000233750">
    <property type="component" value="Unassembled WGS sequence"/>
</dbReference>
<proteinExistence type="predicted"/>
<organism evidence="1 2">
    <name type="scientific">Amycolatopsis echigonensis</name>
    <dbReference type="NCBI Taxonomy" id="2576905"/>
    <lineage>
        <taxon>Bacteria</taxon>
        <taxon>Bacillati</taxon>
        <taxon>Actinomycetota</taxon>
        <taxon>Actinomycetes</taxon>
        <taxon>Pseudonocardiales</taxon>
        <taxon>Pseudonocardiaceae</taxon>
        <taxon>Amycolatopsis</taxon>
    </lineage>
</organism>
<sequence length="112" mass="12866">MQRTLIVARMAPGHRDSVADIFAESDGTELPHLVGVRRRTLFTFHDLYFHLVEADDDIAPALYDARKHELYQRISRELAAHVSPYDPGWQEPKDAMASPFYTWSPEEGVRRG</sequence>
<evidence type="ECO:0000313" key="1">
    <source>
        <dbReference type="EMBL" id="PKV93956.1"/>
    </source>
</evidence>
<dbReference type="AlphaFoldDB" id="A0A2N3WJC4"/>
<dbReference type="GO" id="GO:0030639">
    <property type="term" value="P:polyketide biosynthetic process"/>
    <property type="evidence" value="ECO:0007669"/>
    <property type="project" value="InterPro"/>
</dbReference>
<dbReference type="SUPFAM" id="SSF54909">
    <property type="entry name" value="Dimeric alpha+beta barrel"/>
    <property type="match status" value="1"/>
</dbReference>
<dbReference type="Pfam" id="PF04673">
    <property type="entry name" value="Cyclase_polyket"/>
    <property type="match status" value="1"/>
</dbReference>
<protein>
    <submittedName>
        <fullName evidence="1">Cyclase</fullName>
    </submittedName>
</protein>
<name>A0A2N3WJC4_9PSEU</name>
<accession>A0A2N3WJC4</accession>
<comment type="caution">
    <text evidence="1">The sequence shown here is derived from an EMBL/GenBank/DDBJ whole genome shotgun (WGS) entry which is preliminary data.</text>
</comment>
<reference evidence="1 2" key="1">
    <citation type="submission" date="2017-12" db="EMBL/GenBank/DDBJ databases">
        <title>Sequencing the genomes of 1000 Actinobacteria strains.</title>
        <authorList>
            <person name="Klenk H.-P."/>
        </authorList>
    </citation>
    <scope>NUCLEOTIDE SEQUENCE [LARGE SCALE GENOMIC DNA]</scope>
    <source>
        <strain evidence="1 2">DSM 45165</strain>
    </source>
</reference>
<keyword evidence="2" id="KW-1185">Reference proteome</keyword>
<dbReference type="RefSeq" id="WP_101437502.1">
    <property type="nucleotide sequence ID" value="NZ_PJMY01000003.1"/>
</dbReference>
<dbReference type="InterPro" id="IPR011008">
    <property type="entry name" value="Dimeric_a/b-barrel"/>
</dbReference>
<dbReference type="InterPro" id="IPR006765">
    <property type="entry name" value="Polyketide_synth_cyclase"/>
</dbReference>
<dbReference type="InterPro" id="IPR038474">
    <property type="entry name" value="Polyketide_synth_cyclase_sf"/>
</dbReference>
<dbReference type="EMBL" id="PJMY01000003">
    <property type="protein sequence ID" value="PKV93956.1"/>
    <property type="molecule type" value="Genomic_DNA"/>
</dbReference>
<evidence type="ECO:0000313" key="2">
    <source>
        <dbReference type="Proteomes" id="UP000233750"/>
    </source>
</evidence>